<dbReference type="SUPFAM" id="SSF48452">
    <property type="entry name" value="TPR-like"/>
    <property type="match status" value="1"/>
</dbReference>
<dbReference type="EMBL" id="RBNJ01003446">
    <property type="protein sequence ID" value="RUS30912.1"/>
    <property type="molecule type" value="Genomic_DNA"/>
</dbReference>
<gene>
    <name evidence="1" type="ORF">BC938DRAFT_478770</name>
</gene>
<dbReference type="Proteomes" id="UP000274822">
    <property type="component" value="Unassembled WGS sequence"/>
</dbReference>
<protein>
    <recommendedName>
        <fullName evidence="3">Tetratricopeptide repeat protein</fullName>
    </recommendedName>
</protein>
<keyword evidence="2" id="KW-1185">Reference proteome</keyword>
<evidence type="ECO:0000313" key="1">
    <source>
        <dbReference type="EMBL" id="RUS30912.1"/>
    </source>
</evidence>
<organism evidence="1 2">
    <name type="scientific">Jimgerdemannia flammicorona</name>
    <dbReference type="NCBI Taxonomy" id="994334"/>
    <lineage>
        <taxon>Eukaryota</taxon>
        <taxon>Fungi</taxon>
        <taxon>Fungi incertae sedis</taxon>
        <taxon>Mucoromycota</taxon>
        <taxon>Mucoromycotina</taxon>
        <taxon>Endogonomycetes</taxon>
        <taxon>Endogonales</taxon>
        <taxon>Endogonaceae</taxon>
        <taxon>Jimgerdemannia</taxon>
    </lineage>
</organism>
<dbReference type="InterPro" id="IPR011990">
    <property type="entry name" value="TPR-like_helical_dom_sf"/>
</dbReference>
<dbReference type="Gene3D" id="1.25.40.10">
    <property type="entry name" value="Tetratricopeptide repeat domain"/>
    <property type="match status" value="1"/>
</dbReference>
<accession>A0A433QMA4</accession>
<name>A0A433QMA4_9FUNG</name>
<reference evidence="1 2" key="1">
    <citation type="journal article" date="2018" name="New Phytol.">
        <title>Phylogenomics of Endogonaceae and evolution of mycorrhizas within Mucoromycota.</title>
        <authorList>
            <person name="Chang Y."/>
            <person name="Desiro A."/>
            <person name="Na H."/>
            <person name="Sandor L."/>
            <person name="Lipzen A."/>
            <person name="Clum A."/>
            <person name="Barry K."/>
            <person name="Grigoriev I.V."/>
            <person name="Martin F.M."/>
            <person name="Stajich J.E."/>
            <person name="Smith M.E."/>
            <person name="Bonito G."/>
            <person name="Spatafora J.W."/>
        </authorList>
    </citation>
    <scope>NUCLEOTIDE SEQUENCE [LARGE SCALE GENOMIC DNA]</scope>
    <source>
        <strain evidence="1 2">AD002</strain>
    </source>
</reference>
<sequence length="161" mass="18534">MKCSAERCQDAISDFDAALRFLDPNDCYDVYYMRATANRQSARGDYLSPLKDALVDYNLFLELAPPEARKIPEALYSMAFCQMNDIQKATEYYDRGVEAEGKRLPVFGPCESAQGDRWMASEDDVGFQTYDKYKFVSYIKEHQKADWKAHKKEHKREGGAP</sequence>
<evidence type="ECO:0008006" key="3">
    <source>
        <dbReference type="Google" id="ProtNLM"/>
    </source>
</evidence>
<evidence type="ECO:0000313" key="2">
    <source>
        <dbReference type="Proteomes" id="UP000274822"/>
    </source>
</evidence>
<comment type="caution">
    <text evidence="1">The sequence shown here is derived from an EMBL/GenBank/DDBJ whole genome shotgun (WGS) entry which is preliminary data.</text>
</comment>
<dbReference type="AlphaFoldDB" id="A0A433QMA4"/>
<proteinExistence type="predicted"/>